<evidence type="ECO:0000313" key="1">
    <source>
        <dbReference type="EMBL" id="CAN0561279.1"/>
    </source>
</evidence>
<reference evidence="1" key="1">
    <citation type="submission" date="2023-05" db="EMBL/GenBank/DDBJ databases">
        <authorList>
            <consortium name="ELIXIR-Norway"/>
        </authorList>
    </citation>
    <scope>NUCLEOTIDE SEQUENCE</scope>
</reference>
<organism evidence="1 2">
    <name type="scientific">Rangifer tarandus platyrhynchus</name>
    <name type="common">Svalbard reindeer</name>
    <dbReference type="NCBI Taxonomy" id="3082113"/>
    <lineage>
        <taxon>Eukaryota</taxon>
        <taxon>Metazoa</taxon>
        <taxon>Chordata</taxon>
        <taxon>Craniata</taxon>
        <taxon>Vertebrata</taxon>
        <taxon>Euteleostomi</taxon>
        <taxon>Mammalia</taxon>
        <taxon>Eutheria</taxon>
        <taxon>Laurasiatheria</taxon>
        <taxon>Artiodactyla</taxon>
        <taxon>Ruminantia</taxon>
        <taxon>Pecora</taxon>
        <taxon>Cervidae</taxon>
        <taxon>Odocoileinae</taxon>
        <taxon>Rangifer</taxon>
    </lineage>
</organism>
<evidence type="ECO:0000313" key="2">
    <source>
        <dbReference type="Proteomes" id="UP001162501"/>
    </source>
</evidence>
<dbReference type="Proteomes" id="UP001162501">
    <property type="component" value="Chromosome 8"/>
</dbReference>
<gene>
    <name evidence="1" type="ORF">MRATA1EN22A_LOCUS27160</name>
</gene>
<accession>A0AC60A670</accession>
<proteinExistence type="predicted"/>
<dbReference type="EMBL" id="OX596092">
    <property type="protein sequence ID" value="CAN0561279.1"/>
    <property type="molecule type" value="Genomic_DNA"/>
</dbReference>
<reference evidence="1" key="2">
    <citation type="submission" date="2025-03" db="EMBL/GenBank/DDBJ databases">
        <authorList>
            <consortium name="ELIXIR-Norway"/>
            <consortium name="Elixir Norway"/>
        </authorList>
    </citation>
    <scope>NUCLEOTIDE SEQUENCE</scope>
</reference>
<protein>
    <submittedName>
        <fullName evidence="1">Uncharacterized protein</fullName>
    </submittedName>
</protein>
<sequence length="1286" mass="144987">MAEPGPEDACPSQYVNKRRPTGDTSWDSYATTMRTAFTPKTGTAPALFRQKSTRRLGYTYSLSDPIPNQTQYNDEYVWKSYSKEDSINVGTSRGIKNHRFYPSQDFFLWTLPQSTTSVKSYFPWKIAASMEEVRKAIGNQFISITKRDFVDRSKDPKDKQRSQMFLEWKKLVPRPADTEFRRNYQIPAKIPELQDFSFKYGCYSSLPIASQGLVPSVLYSHMRSQERTKKQSIYQSDYGKAYLDFLTILNSFSPSQVTEYLQGVSYKERQILDRFFRSYFRLQAQTCPAGPRPSGEQGRQNADAPSWLLWACLTRQRTRSYPVGTEDPAQQRMPPPHTDLEGSLRAEKEYEKRGRQLLDMETFKCIMKQSMRSRKKSIKQIEQLFMKIDYEAVGRIQWDGFCTYLQLVYSEQAGARARQQEASFQRPALLQGLSYRAPVLRILAAPDDTLIMIREDGAIYFWSLQLKLKRRKWVFDKPIIRKSRWVMDVTIMPQYNKLILATGNCEIQYELSNLEPYCQIGGLEAVPLKLNYCYEDPDKCLLLYGDDQGCVSILFLASVGELLRTWKKLPEVENMPNINLNNAVNSPNVNYIHWRVHGDWVTQLNYYNSIKAVISSSNHKPTALVIVPVFHLSFPRLGLVRPCPSGPGTCFGTASFQKDREACFLHPQRSQGIYFCKGKNLLFTGGMDRIIRVWNPYLPGKPTGMLRSHTAPVIYIHVSAEDNKIFSMPTDNTIKIWDLETNSCLFTASSKASGIRGEPGACLYLPGPRALYVAADIPALLHLRLSSPHEPHPVVSHKEPVVCCRYNPTFRQVISCSEASVVKVWDFETGRLLSEFTGAHGTAGITCLTFDSSGRRLVTGGRDSCLKIWSYNSGHCLHTLRHDGEQGEVCDGTYLEVNQNKCIIAVGWERRIDVYFDTPCDFHHFRKPQPHWQDDLNHGHTEDILCVAHCPPSLLATSSYSGEIIIWNVISGHVYCKLNSPSPSDGTENGEGPDRSVSCLAFLKTRAANLESASVSLMANGRQGSVTFWRLFSEARPIANFAPSRDKARVSSMVVTAGDACAYVADQRGFVHVYDIEEYGLQGQELQPPTNVTFWRAHVSMVTSLELIEEEVLLSSSLDRTMCLWSRDGAFIGSFGQSSPWDIFTPASWSHPRVPHEVLTDPQSMPAHPVLEGGVPATCRGEEQNKVAEGKASAEPEKTSDPRSLGDCVLEVKEDSCGGDGFGNDRLPLEQSKPPRGMPVLGTPSIYQSLWCHQAPCPSALPEKPDLSILGADLFDPEFVSLTSLV</sequence>
<name>A0AC60A670_RANTA</name>